<evidence type="ECO:0000313" key="3">
    <source>
        <dbReference type="EMBL" id="RLL36897.1"/>
    </source>
</evidence>
<comment type="caution">
    <text evidence="3">The sequence shown here is derived from an EMBL/GenBank/DDBJ whole genome shotgun (WGS) entry which is preliminary data.</text>
</comment>
<gene>
    <name evidence="3" type="ORF">D9K79_17540</name>
</gene>
<dbReference type="EMBL" id="RCHE01000075">
    <property type="protein sequence ID" value="RLL36897.1"/>
    <property type="molecule type" value="Genomic_DNA"/>
</dbReference>
<evidence type="ECO:0000313" key="4">
    <source>
        <dbReference type="Proteomes" id="UP000273105"/>
    </source>
</evidence>
<protein>
    <submittedName>
        <fullName evidence="3">Polysaccharide deacetylase</fullName>
    </submittedName>
</protein>
<accession>A0ABX9U260</accession>
<dbReference type="InterPro" id="IPR011330">
    <property type="entry name" value="Glyco_hydro/deAcase_b/a-brl"/>
</dbReference>
<evidence type="ECO:0000259" key="2">
    <source>
        <dbReference type="PROSITE" id="PS51677"/>
    </source>
</evidence>
<feature type="non-terminal residue" evidence="3">
    <location>
        <position position="68"/>
    </location>
</feature>
<sequence length="68" mass="7291">MLKKIILSFCLGLSNVAIAKSVALSFDDGLDPSINSEAQQINENILSTLKQNKIHAIFYPSISKIGGA</sequence>
<dbReference type="RefSeq" id="WP_147435488.1">
    <property type="nucleotide sequence ID" value="NZ_RCHE01000075.1"/>
</dbReference>
<feature type="domain" description="NodB homology" evidence="2">
    <location>
        <begin position="20"/>
        <end position="68"/>
    </location>
</feature>
<feature type="signal peptide" evidence="1">
    <location>
        <begin position="1"/>
        <end position="19"/>
    </location>
</feature>
<reference evidence="3 4" key="1">
    <citation type="submission" date="2018-09" db="EMBL/GenBank/DDBJ databases">
        <title>The draft genome of Acinetobacter sp. strains.</title>
        <authorList>
            <person name="Qin J."/>
            <person name="Feng Y."/>
            <person name="Zong Z."/>
        </authorList>
    </citation>
    <scope>NUCLEOTIDE SEQUENCE [LARGE SCALE GENOMIC DNA]</scope>
    <source>
        <strain evidence="3 4">WCHAc060001</strain>
    </source>
</reference>
<dbReference type="Gene3D" id="3.20.20.370">
    <property type="entry name" value="Glycoside hydrolase/deacetylase"/>
    <property type="match status" value="1"/>
</dbReference>
<organism evidence="3 4">
    <name type="scientific">Acinetobacter cumulans</name>
    <dbReference type="NCBI Taxonomy" id="2136182"/>
    <lineage>
        <taxon>Bacteria</taxon>
        <taxon>Pseudomonadati</taxon>
        <taxon>Pseudomonadota</taxon>
        <taxon>Gammaproteobacteria</taxon>
        <taxon>Moraxellales</taxon>
        <taxon>Moraxellaceae</taxon>
        <taxon>Acinetobacter</taxon>
    </lineage>
</organism>
<dbReference type="Pfam" id="PF01522">
    <property type="entry name" value="Polysacc_deac_1"/>
    <property type="match status" value="1"/>
</dbReference>
<dbReference type="SUPFAM" id="SSF88713">
    <property type="entry name" value="Glycoside hydrolase/deacetylase"/>
    <property type="match status" value="1"/>
</dbReference>
<dbReference type="Proteomes" id="UP000273105">
    <property type="component" value="Unassembled WGS sequence"/>
</dbReference>
<proteinExistence type="predicted"/>
<keyword evidence="1" id="KW-0732">Signal</keyword>
<dbReference type="PROSITE" id="PS51677">
    <property type="entry name" value="NODB"/>
    <property type="match status" value="1"/>
</dbReference>
<evidence type="ECO:0000256" key="1">
    <source>
        <dbReference type="SAM" id="SignalP"/>
    </source>
</evidence>
<name>A0ABX9U260_9GAMM</name>
<dbReference type="InterPro" id="IPR002509">
    <property type="entry name" value="NODB_dom"/>
</dbReference>
<keyword evidence="4" id="KW-1185">Reference proteome</keyword>
<feature type="chain" id="PRO_5045227140" evidence="1">
    <location>
        <begin position="20"/>
        <end position="68"/>
    </location>
</feature>